<reference evidence="3 4" key="1">
    <citation type="journal article" date="2024" name="G3 (Bethesda)">
        <title>Genome assembly of Hibiscus sabdariffa L. provides insights into metabolisms of medicinal natural products.</title>
        <authorList>
            <person name="Kim T."/>
        </authorList>
    </citation>
    <scope>NUCLEOTIDE SEQUENCE [LARGE SCALE GENOMIC DNA]</scope>
    <source>
        <strain evidence="3">TK-2024</strain>
        <tissue evidence="3">Old leaves</tissue>
    </source>
</reference>
<feature type="repeat" description="PPR" evidence="2">
    <location>
        <begin position="184"/>
        <end position="218"/>
    </location>
</feature>
<feature type="repeat" description="PPR" evidence="2">
    <location>
        <begin position="86"/>
        <end position="120"/>
    </location>
</feature>
<sequence>MKKLTVTLTRQGPSVKALISQNLHPRALKVSLSPRSPLLTDQIYSHFIKSGHSLDPFLSTTLISHFAKHADFSRAFSFFLDTPKPDITSFNSLISGFARFGRARPIIELFNELRHLGLKPDVFTLSGLVKGCDSLEQNEIVHGVCLRLGFGNGAFVVSGLIENYGKCGSLVSAEKCFRECLDVDNVVLTAMLCGYFWNGEFEKGKQVFLEMRDFGFELNEFSLTGVIGGLFEIKEGQQIHGFGLKMGFLCGGSVHFNNAVMCMYSRCGSKLDAVKIFDEITDPDIVSWTERIGAAFDGFEAFGIFRSLHCKGLGVNEYTVINVLSAVSVEGLLCLGRQIQSVCQKEGYLNVVFVCNALISMYNRCGKFDDAKCIFDDMVFRDSVSWNSLIAGYSDSGYVSRALEMFSYMRGLNVEVNPYTVASILEVASDSNSLHLAVQIHSHMIKCGFMLDDYVVSSLITTYGKCGSCDESRRVFCDVDKMTVMHLNAILSTLVNADRHADSIHLFRNMVDTKLEVDSKTFSIILKACSGMTDLEQGRGIHSLALKSGFRQDCYVETAVIDLYCKCGNICDAERAFSYASTDNLAAWNAMITGYAQHGCYNEAFKLYDRMIVCRIEPDEITYLGLLTSCCHAGLLQEAQSYMNSMVECHDLIPHLEHYACMVDLLGRVGLLEDAKRTLDEMPIEPDARMWQILLSACCLHGNIDMGRVAASKLLELQPGNESAYILLSNLCASSGMWNAVRKLRREMKEKLLCKEPGSSWIQVRGSTHYFFADDMVHPEHKEIFLELSKFLKLPNGDSFIQFKGNEREPFLGVKAQAPRQSTFPRAMADLALYPLPFRTSCQLEQKRMKKQLHGVSIGRQERNKFTNNRGVSSIVSSSSNSDNDSILGQPSTADMIKLFYECINEKNLKKLGGFISGDCYIEDCSFFNPFNGKKEVMHFFDLLIGSMGQNVKFIIEHVCEGDGLTVGVIWHLEWKQTQVPFTRGCSFYECSEEGEILVIKKARVIIESPLKPGGVVLVLLKNVTMMFDEFPSAAEWFLKSPHVIIQSLMKIYDIFLAPFVNPLVASYVRIWEFMARLFALAIRIHESPTSANVALRCSWGSTPAAPSAFPFPG</sequence>
<dbReference type="NCBIfam" id="TIGR00756">
    <property type="entry name" value="PPR"/>
    <property type="match status" value="4"/>
</dbReference>
<dbReference type="PROSITE" id="PS51375">
    <property type="entry name" value="PPR"/>
    <property type="match status" value="4"/>
</dbReference>
<dbReference type="Gene3D" id="1.25.40.10">
    <property type="entry name" value="Tetratricopeptide repeat domain"/>
    <property type="match status" value="6"/>
</dbReference>
<name>A0ABR2CMW0_9ROSI</name>
<dbReference type="InterPro" id="IPR011990">
    <property type="entry name" value="TPR-like_helical_dom_sf"/>
</dbReference>
<dbReference type="Pfam" id="PF01535">
    <property type="entry name" value="PPR"/>
    <property type="match status" value="3"/>
</dbReference>
<evidence type="ECO:0000313" key="3">
    <source>
        <dbReference type="EMBL" id="KAK8520980.1"/>
    </source>
</evidence>
<dbReference type="Proteomes" id="UP001472677">
    <property type="component" value="Unassembled WGS sequence"/>
</dbReference>
<accession>A0ABR2CMW0</accession>
<dbReference type="Gene3D" id="3.10.450.50">
    <property type="match status" value="1"/>
</dbReference>
<dbReference type="InterPro" id="IPR032710">
    <property type="entry name" value="NTF2-like_dom_sf"/>
</dbReference>
<dbReference type="SUPFAM" id="SSF54427">
    <property type="entry name" value="NTF2-like"/>
    <property type="match status" value="1"/>
</dbReference>
<comment type="caution">
    <text evidence="3">The sequence shown here is derived from an EMBL/GenBank/DDBJ whole genome shotgun (WGS) entry which is preliminary data.</text>
</comment>
<gene>
    <name evidence="3" type="ORF">V6N12_004900</name>
</gene>
<dbReference type="InterPro" id="IPR002885">
    <property type="entry name" value="PPR_rpt"/>
</dbReference>
<dbReference type="PANTHER" id="PTHR47926">
    <property type="entry name" value="PENTATRICOPEPTIDE REPEAT-CONTAINING PROTEIN"/>
    <property type="match status" value="1"/>
</dbReference>
<evidence type="ECO:0000256" key="1">
    <source>
        <dbReference type="ARBA" id="ARBA00022737"/>
    </source>
</evidence>
<keyword evidence="4" id="KW-1185">Reference proteome</keyword>
<dbReference type="InterPro" id="IPR046960">
    <property type="entry name" value="PPR_At4g14850-like_plant"/>
</dbReference>
<dbReference type="EMBL" id="JBBPBM010000048">
    <property type="protein sequence ID" value="KAK8520980.1"/>
    <property type="molecule type" value="Genomic_DNA"/>
</dbReference>
<evidence type="ECO:0000313" key="4">
    <source>
        <dbReference type="Proteomes" id="UP001472677"/>
    </source>
</evidence>
<dbReference type="SUPFAM" id="SSF48452">
    <property type="entry name" value="TPR-like"/>
    <property type="match status" value="1"/>
</dbReference>
<evidence type="ECO:0000256" key="2">
    <source>
        <dbReference type="PROSITE-ProRule" id="PRU00708"/>
    </source>
</evidence>
<keyword evidence="1" id="KW-0677">Repeat</keyword>
<dbReference type="Pfam" id="PF13041">
    <property type="entry name" value="PPR_2"/>
    <property type="match status" value="3"/>
</dbReference>
<proteinExistence type="predicted"/>
<dbReference type="Pfam" id="PF20431">
    <property type="entry name" value="E_motif"/>
    <property type="match status" value="1"/>
</dbReference>
<protein>
    <submittedName>
        <fullName evidence="3">Uncharacterized protein</fullName>
    </submittedName>
</protein>
<dbReference type="InterPro" id="IPR046848">
    <property type="entry name" value="E_motif"/>
</dbReference>
<feature type="repeat" description="PPR" evidence="2">
    <location>
        <begin position="382"/>
        <end position="416"/>
    </location>
</feature>
<feature type="repeat" description="PPR" evidence="2">
    <location>
        <begin position="584"/>
        <end position="618"/>
    </location>
</feature>
<organism evidence="3 4">
    <name type="scientific">Hibiscus sabdariffa</name>
    <name type="common">roselle</name>
    <dbReference type="NCBI Taxonomy" id="183260"/>
    <lineage>
        <taxon>Eukaryota</taxon>
        <taxon>Viridiplantae</taxon>
        <taxon>Streptophyta</taxon>
        <taxon>Embryophyta</taxon>
        <taxon>Tracheophyta</taxon>
        <taxon>Spermatophyta</taxon>
        <taxon>Magnoliopsida</taxon>
        <taxon>eudicotyledons</taxon>
        <taxon>Gunneridae</taxon>
        <taxon>Pentapetalae</taxon>
        <taxon>rosids</taxon>
        <taxon>malvids</taxon>
        <taxon>Malvales</taxon>
        <taxon>Malvaceae</taxon>
        <taxon>Malvoideae</taxon>
        <taxon>Hibiscus</taxon>
    </lineage>
</organism>